<feature type="transmembrane region" description="Helical" evidence="5">
    <location>
        <begin position="103"/>
        <end position="126"/>
    </location>
</feature>
<gene>
    <name evidence="6" type="ORF">V6X51_01810</name>
</gene>
<protein>
    <submittedName>
        <fullName evidence="6">CvpA family protein</fullName>
    </submittedName>
</protein>
<dbReference type="RefSeq" id="WP_235011970.1">
    <property type="nucleotide sequence ID" value="NZ_JBAKFE010000001.1"/>
</dbReference>
<dbReference type="PANTHER" id="PTHR36926:SF1">
    <property type="entry name" value="COLICIN V PRODUCTION PROTEIN"/>
    <property type="match status" value="1"/>
</dbReference>
<sequence>MTPLNWLDLAFIGVIALSVVIGVIRGFVREVISVLVWVAAFWIGVRYSAQVGDYLSPWLASSMLRLVAGFAGLFILTLLVGALVSFLARMLVGRTGLSGTDRLLGVVFGALRGLLLIGVVVLGAGLTAVPNETWWRESVIAQGYRPWVCHAQVGSWLEQARQVPGVSQAPVNGTAAFAYWEAYCQINSQSNGESGS</sequence>
<feature type="transmembrane region" description="Helical" evidence="5">
    <location>
        <begin position="31"/>
        <end position="49"/>
    </location>
</feature>
<comment type="subcellular location">
    <subcellularLocation>
        <location evidence="1">Membrane</location>
        <topology evidence="1">Multi-pass membrane protein</topology>
    </subcellularLocation>
</comment>
<evidence type="ECO:0000256" key="3">
    <source>
        <dbReference type="ARBA" id="ARBA00022989"/>
    </source>
</evidence>
<keyword evidence="7" id="KW-1185">Reference proteome</keyword>
<feature type="transmembrane region" description="Helical" evidence="5">
    <location>
        <begin position="6"/>
        <end position="24"/>
    </location>
</feature>
<reference evidence="6 7" key="1">
    <citation type="submission" date="2024-02" db="EMBL/GenBank/DDBJ databases">
        <title>New especies of Spiribacter isolated from saline water.</title>
        <authorList>
            <person name="Leon M.J."/>
            <person name="De La Haba R."/>
            <person name="Sanchez-Porro C."/>
            <person name="Ventosa A."/>
        </authorList>
    </citation>
    <scope>NUCLEOTIDE SEQUENCE [LARGE SCALE GENOMIC DNA]</scope>
    <source>
        <strain evidence="7">ag22IC6-196</strain>
    </source>
</reference>
<name>A0ABV3RWK3_9GAMM</name>
<evidence type="ECO:0000256" key="2">
    <source>
        <dbReference type="ARBA" id="ARBA00022692"/>
    </source>
</evidence>
<accession>A0ABV3RWK3</accession>
<keyword evidence="4 5" id="KW-0472">Membrane</keyword>
<feature type="transmembrane region" description="Helical" evidence="5">
    <location>
        <begin position="69"/>
        <end position="91"/>
    </location>
</feature>
<evidence type="ECO:0000313" key="6">
    <source>
        <dbReference type="EMBL" id="MEX0372168.1"/>
    </source>
</evidence>
<comment type="caution">
    <text evidence="6">The sequence shown here is derived from an EMBL/GenBank/DDBJ whole genome shotgun (WGS) entry which is preliminary data.</text>
</comment>
<evidence type="ECO:0000313" key="7">
    <source>
        <dbReference type="Proteomes" id="UP001556636"/>
    </source>
</evidence>
<evidence type="ECO:0000256" key="1">
    <source>
        <dbReference type="ARBA" id="ARBA00004141"/>
    </source>
</evidence>
<evidence type="ECO:0000256" key="4">
    <source>
        <dbReference type="ARBA" id="ARBA00023136"/>
    </source>
</evidence>
<keyword evidence="3 5" id="KW-1133">Transmembrane helix</keyword>
<organism evidence="6 7">
    <name type="scientific">Spiribacter roseus</name>
    <dbReference type="NCBI Taxonomy" id="1855875"/>
    <lineage>
        <taxon>Bacteria</taxon>
        <taxon>Pseudomonadati</taxon>
        <taxon>Pseudomonadota</taxon>
        <taxon>Gammaproteobacteria</taxon>
        <taxon>Chromatiales</taxon>
        <taxon>Ectothiorhodospiraceae</taxon>
        <taxon>Spiribacter</taxon>
    </lineage>
</organism>
<dbReference type="Proteomes" id="UP001556636">
    <property type="component" value="Unassembled WGS sequence"/>
</dbReference>
<dbReference type="PANTHER" id="PTHR36926">
    <property type="entry name" value="COLICIN V PRODUCTION PROTEIN"/>
    <property type="match status" value="1"/>
</dbReference>
<keyword evidence="2 5" id="KW-0812">Transmembrane</keyword>
<dbReference type="EMBL" id="JBAKFG010000001">
    <property type="protein sequence ID" value="MEX0372168.1"/>
    <property type="molecule type" value="Genomic_DNA"/>
</dbReference>
<evidence type="ECO:0000256" key="5">
    <source>
        <dbReference type="SAM" id="Phobius"/>
    </source>
</evidence>
<proteinExistence type="predicted"/>
<dbReference type="InterPro" id="IPR003825">
    <property type="entry name" value="Colicin-V_CvpA"/>
</dbReference>
<dbReference type="Pfam" id="PF02674">
    <property type="entry name" value="Colicin_V"/>
    <property type="match status" value="1"/>
</dbReference>
<dbReference type="InterPro" id="IPR052719">
    <property type="entry name" value="CvpA-like"/>
</dbReference>